<reference evidence="1 3" key="1">
    <citation type="journal article" date="2019" name="Sci. Rep.">
        <title>Orb-weaving spider Araneus ventricosus genome elucidates the spidroin gene catalogue.</title>
        <authorList>
            <person name="Kono N."/>
            <person name="Nakamura H."/>
            <person name="Ohtoshi R."/>
            <person name="Moran D.A.P."/>
            <person name="Shinohara A."/>
            <person name="Yoshida Y."/>
            <person name="Fujiwara M."/>
            <person name="Mori M."/>
            <person name="Tomita M."/>
            <person name="Arakawa K."/>
        </authorList>
    </citation>
    <scope>NUCLEOTIDE SEQUENCE [LARGE SCALE GENOMIC DNA]</scope>
</reference>
<feature type="non-terminal residue" evidence="1">
    <location>
        <position position="63"/>
    </location>
</feature>
<evidence type="ECO:0000313" key="3">
    <source>
        <dbReference type="Proteomes" id="UP000499080"/>
    </source>
</evidence>
<organism evidence="1 3">
    <name type="scientific">Araneus ventricosus</name>
    <name type="common">Orbweaver spider</name>
    <name type="synonym">Epeira ventricosa</name>
    <dbReference type="NCBI Taxonomy" id="182803"/>
    <lineage>
        <taxon>Eukaryota</taxon>
        <taxon>Metazoa</taxon>
        <taxon>Ecdysozoa</taxon>
        <taxon>Arthropoda</taxon>
        <taxon>Chelicerata</taxon>
        <taxon>Arachnida</taxon>
        <taxon>Araneae</taxon>
        <taxon>Araneomorphae</taxon>
        <taxon>Entelegynae</taxon>
        <taxon>Araneoidea</taxon>
        <taxon>Araneidae</taxon>
        <taxon>Araneus</taxon>
    </lineage>
</organism>
<dbReference type="EMBL" id="BGPR01213696">
    <property type="protein sequence ID" value="GBN47537.1"/>
    <property type="molecule type" value="Genomic_DNA"/>
</dbReference>
<dbReference type="AlphaFoldDB" id="A0A4Y2P7Z0"/>
<proteinExistence type="predicted"/>
<name>A0A4Y2P7Z0_ARAVE</name>
<gene>
    <name evidence="1" type="ORF">AVEN_219625_1</name>
    <name evidence="2" type="ORF">AVEN_223187_1</name>
</gene>
<evidence type="ECO:0000313" key="2">
    <source>
        <dbReference type="EMBL" id="GBN47537.1"/>
    </source>
</evidence>
<dbReference type="Proteomes" id="UP000499080">
    <property type="component" value="Unassembled WGS sequence"/>
</dbReference>
<keyword evidence="3" id="KW-1185">Reference proteome</keyword>
<dbReference type="EMBL" id="BGPR01213695">
    <property type="protein sequence ID" value="GBN47534.1"/>
    <property type="molecule type" value="Genomic_DNA"/>
</dbReference>
<evidence type="ECO:0000313" key="1">
    <source>
        <dbReference type="EMBL" id="GBN47534.1"/>
    </source>
</evidence>
<accession>A0A4Y2P7Z0</accession>
<comment type="caution">
    <text evidence="1">The sequence shown here is derived from an EMBL/GenBank/DDBJ whole genome shotgun (WGS) entry which is preliminary data.</text>
</comment>
<protein>
    <submittedName>
        <fullName evidence="1">Uncharacterized protein</fullName>
    </submittedName>
</protein>
<sequence length="63" mass="6989">MRSRRINKRVLFPELEYNNGGGLPSSGGIGPWPVTAVRTPASALELVQRPPLRYTERVRARSG</sequence>